<proteinExistence type="predicted"/>
<feature type="compositionally biased region" description="Basic and acidic residues" evidence="1">
    <location>
        <begin position="36"/>
        <end position="54"/>
    </location>
</feature>
<accession>A0A392PWJ4</accession>
<feature type="non-terminal residue" evidence="2">
    <location>
        <position position="120"/>
    </location>
</feature>
<feature type="compositionally biased region" description="Polar residues" evidence="1">
    <location>
        <begin position="103"/>
        <end position="120"/>
    </location>
</feature>
<dbReference type="EMBL" id="LXQA010099092">
    <property type="protein sequence ID" value="MCI16032.1"/>
    <property type="molecule type" value="Genomic_DNA"/>
</dbReference>
<evidence type="ECO:0000313" key="2">
    <source>
        <dbReference type="EMBL" id="MCI16032.1"/>
    </source>
</evidence>
<dbReference type="Proteomes" id="UP000265520">
    <property type="component" value="Unassembled WGS sequence"/>
</dbReference>
<comment type="caution">
    <text evidence="2">The sequence shown here is derived from an EMBL/GenBank/DDBJ whole genome shotgun (WGS) entry which is preliminary data.</text>
</comment>
<evidence type="ECO:0000313" key="3">
    <source>
        <dbReference type="Proteomes" id="UP000265520"/>
    </source>
</evidence>
<keyword evidence="3" id="KW-1185">Reference proteome</keyword>
<dbReference type="AlphaFoldDB" id="A0A392PWJ4"/>
<reference evidence="2 3" key="1">
    <citation type="journal article" date="2018" name="Front. Plant Sci.">
        <title>Red Clover (Trifolium pratense) and Zigzag Clover (T. medium) - A Picture of Genomic Similarities and Differences.</title>
        <authorList>
            <person name="Dluhosova J."/>
            <person name="Istvanek J."/>
            <person name="Nedelnik J."/>
            <person name="Repkova J."/>
        </authorList>
    </citation>
    <scope>NUCLEOTIDE SEQUENCE [LARGE SCALE GENOMIC DNA]</scope>
    <source>
        <strain evidence="3">cv. 10/8</strain>
        <tissue evidence="2">Leaf</tissue>
    </source>
</reference>
<sequence length="120" mass="13269">MNIKKNIVKPQKPLKANINDYLYSDGYPTISEADSEERKKKASDGEPAKEAKKLKVDKKKGSGGLKIGASEIRSKKKHEKDASKDDSETESDEVTLAQKLKQRSGSSTETAKAFQKQLSK</sequence>
<organism evidence="2 3">
    <name type="scientific">Trifolium medium</name>
    <dbReference type="NCBI Taxonomy" id="97028"/>
    <lineage>
        <taxon>Eukaryota</taxon>
        <taxon>Viridiplantae</taxon>
        <taxon>Streptophyta</taxon>
        <taxon>Embryophyta</taxon>
        <taxon>Tracheophyta</taxon>
        <taxon>Spermatophyta</taxon>
        <taxon>Magnoliopsida</taxon>
        <taxon>eudicotyledons</taxon>
        <taxon>Gunneridae</taxon>
        <taxon>Pentapetalae</taxon>
        <taxon>rosids</taxon>
        <taxon>fabids</taxon>
        <taxon>Fabales</taxon>
        <taxon>Fabaceae</taxon>
        <taxon>Papilionoideae</taxon>
        <taxon>50 kb inversion clade</taxon>
        <taxon>NPAAA clade</taxon>
        <taxon>Hologalegina</taxon>
        <taxon>IRL clade</taxon>
        <taxon>Trifolieae</taxon>
        <taxon>Trifolium</taxon>
    </lineage>
</organism>
<name>A0A392PWJ4_9FABA</name>
<feature type="region of interest" description="Disordered" evidence="1">
    <location>
        <begin position="21"/>
        <end position="120"/>
    </location>
</feature>
<evidence type="ECO:0000256" key="1">
    <source>
        <dbReference type="SAM" id="MobiDB-lite"/>
    </source>
</evidence>
<protein>
    <submittedName>
        <fullName evidence="2">Uncharacterized protein</fullName>
    </submittedName>
</protein>